<dbReference type="Pfam" id="PF12449">
    <property type="entry name" value="DUF3684"/>
    <property type="match status" value="1"/>
</dbReference>
<accession>A0A816BY22</accession>
<comment type="caution">
    <text evidence="4">The sequence shown here is derived from an EMBL/GenBank/DDBJ whole genome shotgun (WGS) entry which is preliminary data.</text>
</comment>
<evidence type="ECO:0000256" key="1">
    <source>
        <dbReference type="SAM" id="MobiDB-lite"/>
    </source>
</evidence>
<dbReference type="InterPro" id="IPR058210">
    <property type="entry name" value="SACS/Nov_dom"/>
</dbReference>
<organism evidence="4 5">
    <name type="scientific">Adineta steineri</name>
    <dbReference type="NCBI Taxonomy" id="433720"/>
    <lineage>
        <taxon>Eukaryota</taxon>
        <taxon>Metazoa</taxon>
        <taxon>Spiralia</taxon>
        <taxon>Gnathifera</taxon>
        <taxon>Rotifera</taxon>
        <taxon>Eurotatoria</taxon>
        <taxon>Bdelloidea</taxon>
        <taxon>Adinetida</taxon>
        <taxon>Adinetidae</taxon>
        <taxon>Adineta</taxon>
    </lineage>
</organism>
<evidence type="ECO:0000313" key="5">
    <source>
        <dbReference type="Proteomes" id="UP000663832"/>
    </source>
</evidence>
<proteinExistence type="predicted"/>
<evidence type="ECO:0000259" key="2">
    <source>
        <dbReference type="Pfam" id="PF25794"/>
    </source>
</evidence>
<dbReference type="EMBL" id="CAJNOM010001730">
    <property type="protein sequence ID" value="CAF1617516.1"/>
    <property type="molecule type" value="Genomic_DNA"/>
</dbReference>
<dbReference type="InterPro" id="IPR022155">
    <property type="entry name" value="DUF3684"/>
</dbReference>
<protein>
    <recommendedName>
        <fullName evidence="2">Sacsin/Nov domain-containing protein</fullName>
    </recommendedName>
</protein>
<dbReference type="SUPFAM" id="SSF55874">
    <property type="entry name" value="ATPase domain of HSP90 chaperone/DNA topoisomerase II/histidine kinase"/>
    <property type="match status" value="1"/>
</dbReference>
<dbReference type="Pfam" id="PF25794">
    <property type="entry name" value="SACS"/>
    <property type="match status" value="1"/>
</dbReference>
<evidence type="ECO:0000313" key="3">
    <source>
        <dbReference type="EMBL" id="CAF1410841.1"/>
    </source>
</evidence>
<evidence type="ECO:0000313" key="4">
    <source>
        <dbReference type="EMBL" id="CAF1617516.1"/>
    </source>
</evidence>
<dbReference type="EMBL" id="CAJNOI010001404">
    <property type="protein sequence ID" value="CAF1410841.1"/>
    <property type="molecule type" value="Genomic_DNA"/>
</dbReference>
<feature type="region of interest" description="Disordered" evidence="1">
    <location>
        <begin position="1073"/>
        <end position="1106"/>
    </location>
</feature>
<keyword evidence="5" id="KW-1185">Reference proteome</keyword>
<reference evidence="4" key="1">
    <citation type="submission" date="2021-02" db="EMBL/GenBank/DDBJ databases">
        <authorList>
            <person name="Nowell W R."/>
        </authorList>
    </citation>
    <scope>NUCLEOTIDE SEQUENCE</scope>
</reference>
<gene>
    <name evidence="3" type="ORF">BJG266_LOCUS38191</name>
    <name evidence="4" type="ORF">QVE165_LOCUS55071</name>
</gene>
<dbReference type="OrthoDB" id="10031156at2759"/>
<feature type="domain" description="Sacsin/Nov" evidence="2">
    <location>
        <begin position="37"/>
        <end position="257"/>
    </location>
</feature>
<dbReference type="Gene3D" id="3.30.565.10">
    <property type="entry name" value="Histidine kinase-like ATPase, C-terminal domain"/>
    <property type="match status" value="1"/>
</dbReference>
<feature type="compositionally biased region" description="Basic residues" evidence="1">
    <location>
        <begin position="1093"/>
        <end position="1106"/>
    </location>
</feature>
<dbReference type="InterPro" id="IPR036890">
    <property type="entry name" value="HATPase_C_sf"/>
</dbReference>
<name>A0A816BY22_9BILA</name>
<dbReference type="PANTHER" id="PTHR47839">
    <property type="entry name" value="DOMAIN PROTEIN, PUTATIVE (AFU_ORTHOLOGUE AFUA_6G04830)-RELATED"/>
    <property type="match status" value="1"/>
</dbReference>
<dbReference type="Proteomes" id="UP000663832">
    <property type="component" value="Unassembled WGS sequence"/>
</dbReference>
<sequence>MMSKNSSIESASSDALRLKALQSGFESRVEVNQRMLIDKMLARYSSDFVVCRELIQNSDDAKATSFHFEITCNDDLSASSCEKDFHNKTITEIRAINNGLVFNETDWKRVAAIAEGNTNVESVGQFGVGFFSVFSFSEEPIITSGNEYMAFIWRDDNSLTTYRHELPIDQQSQLTSIILKMRTKYILHTEINRDFDPTIDINQQTTTNSPNKKKQKKSLPIETMNDIIPIINLSQLKAYFTKVLSFTKYINELIIKINQKIIFKVTKTKKKIPSTKSNLQFKKNSIHNMLRLDTFTQTEQTFSIDHGPSITLNHISVDATLIIDDNYHNHIRRILKKSLPPCVQIQLLYAPNNVIMKQQQQVSTNNNLNMKILNSLIPLKFQNNDIYPSGLIFIGLGTHQTTGIGMHVYSHLIPTIERENLDLQDPYISKWNRELLLSVGQIARFVYDQLMNENKQFQSTLASYSFQPSVPNNEIGTILLDGFFSSNKDLLVPVKRSPSDINLSLVSSTEAYIANSKYIHSFLSLPLVPYELSQNGLFQSLKDRDLIIEVNNELIESTIITTILLSNQFVEFLHWLSSQHHDDKQYIKRLLSIVRFRETIQSPIITLEKLKNYDNFNISTVLPLPSHVLPASVATYLSRDELQKQLSLTPLTLKDFLHFYLLKTQQYLFTKENTSTCLLSIISKHSGQLNKTEWNKLKTTLSTMTCIPTNQGMKIPNESYIPSSILSSDLPVITLNVPQNLIDADNEQEDDKQSIIDTTENPVSEEFLKRLGCRTLNVQSFVHARSSLTNSNAHNMKSLIEHLMEERDNMSEGDFNALKQSECLRGTTLIPSKETTRKYAPQDLHFPSIAIQLQWSTLPIIDWHDIDPYSREYAFLKEIGVREVPDLQKLINRIIEEHNEQKNKSIHEYKLPIALKFLAENFQQHYSKLWKTAKIKQPFLPSYSSSKTLVLSLPEEVFKDESPLCATLLPDVVQLFEEHFNIGLLGVKDRPTLTVAFDILMEKKEDILSVQSAAKIFAYMNELDGLSRPLIERISKLAFIPLQGTDDFMKPSQVFIRPDSATSSSSRLRQINVILPPSSSDNDDDDDEITRTNGRRRRKRNVKTTIPKNKKTKTTSSIPLIMDDDTDKSGLIDYVDYGSQGNSFLLGIGVLHQPSAIVLAELLIDHQADYFSNLNRNNSNELKQKLLAYTSCLRQLANASNELQSATLIKRLKNEAWCLGYQTVERRSNNEKQRMFKIVSPNEIYLDDDHQCAIDLQPLLPPDESELTKLYEKFGAQWLSECVKRTLVHKGKVATSDRGNKLRDLIQYRLDMLFVNNRGEKMDNLDEKHIDMLRTNLSVYEVDGIQCQLTFQKKTITLESTDSSSCALEHDKNKVSLYFQKHIREFDYIDIASQLARFVFKKPLDTIVHTISDKLASPLETLKRRGVPVDRLLQHNQQNIRSTVQMIPQEHQSNHHHYQESHIEMSGHVEDFNHHQIKDDTKLYSILKKGRAYTQTKFIQQEHVKDEIDHSCEAVPSANMTRHKELFHTLPLYVERNVVITDKMLDQAKQLAWILIGLANHVFKIPIETLHLYRDINGARIAFNDRRALFFNLRYYEQVFANKVQPYLQSTSSSSIPIIHTIINFYFILTCHELAHNLEIAHNSNFINHLETIAVKFLTEKDLFLQQFSFQNYLQN</sequence>
<dbReference type="Proteomes" id="UP000663877">
    <property type="component" value="Unassembled WGS sequence"/>
</dbReference>
<dbReference type="NCBIfam" id="NF047352">
    <property type="entry name" value="P_loop_sacsin"/>
    <property type="match status" value="1"/>
</dbReference>
<dbReference type="PANTHER" id="PTHR47839:SF1">
    <property type="entry name" value="DOMAIN PROTEIN, PUTATIVE (AFU_ORTHOLOGUE AFUA_6G04830)-RELATED"/>
    <property type="match status" value="1"/>
</dbReference>